<dbReference type="Gene3D" id="1.10.510.10">
    <property type="entry name" value="Transferase(Phosphotransferase) domain 1"/>
    <property type="match status" value="1"/>
</dbReference>
<dbReference type="SUPFAM" id="SSF88946">
    <property type="entry name" value="Sigma2 domain of RNA polymerase sigma factors"/>
    <property type="match status" value="1"/>
</dbReference>
<feature type="repeat" description="WD" evidence="3">
    <location>
        <begin position="939"/>
        <end position="971"/>
    </location>
</feature>
<dbReference type="PANTHER" id="PTHR19879:SF9">
    <property type="entry name" value="TRANSCRIPTION INITIATION FACTOR TFIID SUBUNIT 5"/>
    <property type="match status" value="1"/>
</dbReference>
<evidence type="ECO:0000313" key="9">
    <source>
        <dbReference type="Proteomes" id="UP001152797"/>
    </source>
</evidence>
<accession>A0A9P1FEI0</accession>
<dbReference type="InterPro" id="IPR013324">
    <property type="entry name" value="RNA_pol_sigma_r3/r4-like"/>
</dbReference>
<dbReference type="PROSITE" id="PS50011">
    <property type="entry name" value="PROTEIN_KINASE_DOM"/>
    <property type="match status" value="1"/>
</dbReference>
<dbReference type="SMART" id="SM00320">
    <property type="entry name" value="WD40"/>
    <property type="match status" value="8"/>
</dbReference>
<keyword evidence="1 3" id="KW-0853">WD repeat</keyword>
<dbReference type="GO" id="GO:0004672">
    <property type="term" value="F:protein kinase activity"/>
    <property type="evidence" value="ECO:0007669"/>
    <property type="project" value="InterPro"/>
</dbReference>
<dbReference type="GO" id="GO:0003677">
    <property type="term" value="F:DNA binding"/>
    <property type="evidence" value="ECO:0007669"/>
    <property type="project" value="InterPro"/>
</dbReference>
<protein>
    <submittedName>
        <fullName evidence="8">Probable serine/threonine-protein kinase SCO3848</fullName>
    </submittedName>
</protein>
<dbReference type="InterPro" id="IPR011047">
    <property type="entry name" value="Quinoprotein_ADH-like_sf"/>
</dbReference>
<feature type="domain" description="Protein kinase" evidence="5">
    <location>
        <begin position="265"/>
        <end position="540"/>
    </location>
</feature>
<dbReference type="SUPFAM" id="SSF88659">
    <property type="entry name" value="Sigma3 and sigma4 domains of RNA polymerase sigma factors"/>
    <property type="match status" value="1"/>
</dbReference>
<dbReference type="SUPFAM" id="SSF50998">
    <property type="entry name" value="Quinoprotein alcohol dehydrogenase-like"/>
    <property type="match status" value="1"/>
</dbReference>
<dbReference type="InterPro" id="IPR014284">
    <property type="entry name" value="RNA_pol_sigma-70_dom"/>
</dbReference>
<keyword evidence="2" id="KW-0677">Repeat</keyword>
<dbReference type="InterPro" id="IPR011009">
    <property type="entry name" value="Kinase-like_dom_sf"/>
</dbReference>
<evidence type="ECO:0000256" key="1">
    <source>
        <dbReference type="ARBA" id="ARBA00022574"/>
    </source>
</evidence>
<dbReference type="Gene3D" id="3.30.200.20">
    <property type="entry name" value="Phosphorylase Kinase, domain 1"/>
    <property type="match status" value="1"/>
</dbReference>
<dbReference type="PROSITE" id="PS00678">
    <property type="entry name" value="WD_REPEATS_1"/>
    <property type="match status" value="2"/>
</dbReference>
<dbReference type="OrthoDB" id="361494at2759"/>
<dbReference type="Gene3D" id="2.130.10.10">
    <property type="entry name" value="YVTN repeat-like/Quinoprotein amine dehydrogenase"/>
    <property type="match status" value="4"/>
</dbReference>
<dbReference type="NCBIfam" id="TIGR02937">
    <property type="entry name" value="sigma70-ECF"/>
    <property type="match status" value="1"/>
</dbReference>
<keyword evidence="8" id="KW-0808">Transferase</keyword>
<evidence type="ECO:0000313" key="6">
    <source>
        <dbReference type="EMBL" id="CAI3971735.1"/>
    </source>
</evidence>
<dbReference type="Pfam" id="PF08281">
    <property type="entry name" value="Sigma70_r4_2"/>
    <property type="match status" value="1"/>
</dbReference>
<evidence type="ECO:0000259" key="5">
    <source>
        <dbReference type="PROSITE" id="PS50011"/>
    </source>
</evidence>
<dbReference type="Pfam" id="PF00069">
    <property type="entry name" value="Pkinase"/>
    <property type="match status" value="1"/>
</dbReference>
<keyword evidence="4" id="KW-0812">Transmembrane</keyword>
<dbReference type="SUPFAM" id="SSF56112">
    <property type="entry name" value="Protein kinase-like (PK-like)"/>
    <property type="match status" value="1"/>
</dbReference>
<evidence type="ECO:0000313" key="8">
    <source>
        <dbReference type="EMBL" id="CAL4759047.1"/>
    </source>
</evidence>
<reference evidence="7" key="2">
    <citation type="submission" date="2024-04" db="EMBL/GenBank/DDBJ databases">
        <authorList>
            <person name="Chen Y."/>
            <person name="Shah S."/>
            <person name="Dougan E. K."/>
            <person name="Thang M."/>
            <person name="Chan C."/>
        </authorList>
    </citation>
    <scope>NUCLEOTIDE SEQUENCE [LARGE SCALE GENOMIC DNA]</scope>
</reference>
<feature type="repeat" description="WD" evidence="3">
    <location>
        <begin position="721"/>
        <end position="762"/>
    </location>
</feature>
<dbReference type="Gene3D" id="1.10.1740.10">
    <property type="match status" value="1"/>
</dbReference>
<dbReference type="Gene3D" id="1.10.10.10">
    <property type="entry name" value="Winged helix-like DNA-binding domain superfamily/Winged helix DNA-binding domain"/>
    <property type="match status" value="1"/>
</dbReference>
<dbReference type="GO" id="GO:0005829">
    <property type="term" value="C:cytosol"/>
    <property type="evidence" value="ECO:0007669"/>
    <property type="project" value="UniProtKB-ARBA"/>
</dbReference>
<dbReference type="GO" id="GO:0006352">
    <property type="term" value="P:DNA-templated transcription initiation"/>
    <property type="evidence" value="ECO:0007669"/>
    <property type="project" value="InterPro"/>
</dbReference>
<reference evidence="6" key="1">
    <citation type="submission" date="2022-10" db="EMBL/GenBank/DDBJ databases">
        <authorList>
            <person name="Chen Y."/>
            <person name="Dougan E. K."/>
            <person name="Chan C."/>
            <person name="Rhodes N."/>
            <person name="Thang M."/>
        </authorList>
    </citation>
    <scope>NUCLEOTIDE SEQUENCE</scope>
</reference>
<dbReference type="SMART" id="SM00220">
    <property type="entry name" value="S_TKc"/>
    <property type="match status" value="1"/>
</dbReference>
<dbReference type="InterPro" id="IPR001680">
    <property type="entry name" value="WD40_rpt"/>
</dbReference>
<dbReference type="Proteomes" id="UP001152797">
    <property type="component" value="Unassembled WGS sequence"/>
</dbReference>
<evidence type="ECO:0000256" key="2">
    <source>
        <dbReference type="ARBA" id="ARBA00022737"/>
    </source>
</evidence>
<dbReference type="InterPro" id="IPR036322">
    <property type="entry name" value="WD40_repeat_dom_sf"/>
</dbReference>
<dbReference type="InterPro" id="IPR013325">
    <property type="entry name" value="RNA_pol_sigma_r2"/>
</dbReference>
<keyword evidence="8" id="KW-0418">Kinase</keyword>
<dbReference type="InterPro" id="IPR015943">
    <property type="entry name" value="WD40/YVTN_repeat-like_dom_sf"/>
</dbReference>
<dbReference type="EMBL" id="CAMXCT030000001">
    <property type="protein sequence ID" value="CAL4759047.1"/>
    <property type="molecule type" value="Genomic_DNA"/>
</dbReference>
<evidence type="ECO:0000256" key="4">
    <source>
        <dbReference type="SAM" id="Phobius"/>
    </source>
</evidence>
<dbReference type="InterPro" id="IPR008271">
    <property type="entry name" value="Ser/Thr_kinase_AS"/>
</dbReference>
<dbReference type="InterPro" id="IPR013249">
    <property type="entry name" value="RNA_pol_sigma70_r4_t2"/>
</dbReference>
<evidence type="ECO:0000256" key="3">
    <source>
        <dbReference type="PROSITE-ProRule" id="PRU00221"/>
    </source>
</evidence>
<proteinExistence type="predicted"/>
<dbReference type="GO" id="GO:0016987">
    <property type="term" value="F:sigma factor activity"/>
    <property type="evidence" value="ECO:0007669"/>
    <property type="project" value="InterPro"/>
</dbReference>
<dbReference type="EMBL" id="CAMXCT020000001">
    <property type="protein sequence ID" value="CAL1125110.1"/>
    <property type="molecule type" value="Genomic_DNA"/>
</dbReference>
<dbReference type="InterPro" id="IPR036388">
    <property type="entry name" value="WH-like_DNA-bd_sf"/>
</dbReference>
<comment type="caution">
    <text evidence="6">The sequence shown here is derived from an EMBL/GenBank/DDBJ whole genome shotgun (WGS) entry which is preliminary data.</text>
</comment>
<dbReference type="PROSITE" id="PS50082">
    <property type="entry name" value="WD_REPEATS_2"/>
    <property type="match status" value="4"/>
</dbReference>
<dbReference type="PROSITE" id="PS00108">
    <property type="entry name" value="PROTEIN_KINASE_ST"/>
    <property type="match status" value="1"/>
</dbReference>
<keyword evidence="9" id="KW-1185">Reference proteome</keyword>
<dbReference type="InterPro" id="IPR019775">
    <property type="entry name" value="WD40_repeat_CS"/>
</dbReference>
<keyword evidence="4" id="KW-0472">Membrane</keyword>
<gene>
    <name evidence="6" type="ORF">C1SCF055_LOCUS325</name>
</gene>
<dbReference type="SUPFAM" id="SSF50978">
    <property type="entry name" value="WD40 repeat-like"/>
    <property type="match status" value="1"/>
</dbReference>
<dbReference type="GO" id="GO:0005524">
    <property type="term" value="F:ATP binding"/>
    <property type="evidence" value="ECO:0007669"/>
    <property type="project" value="InterPro"/>
</dbReference>
<dbReference type="PANTHER" id="PTHR19879">
    <property type="entry name" value="TRANSCRIPTION INITIATION FACTOR TFIID"/>
    <property type="match status" value="1"/>
</dbReference>
<dbReference type="EMBL" id="CAMXCT010000001">
    <property type="protein sequence ID" value="CAI3971735.1"/>
    <property type="molecule type" value="Genomic_DNA"/>
</dbReference>
<dbReference type="AlphaFoldDB" id="A0A9P1FEI0"/>
<dbReference type="CDD" id="cd14014">
    <property type="entry name" value="STKc_PknB_like"/>
    <property type="match status" value="1"/>
</dbReference>
<dbReference type="Pfam" id="PF00400">
    <property type="entry name" value="WD40"/>
    <property type="match status" value="6"/>
</dbReference>
<dbReference type="CDD" id="cd00200">
    <property type="entry name" value="WD40"/>
    <property type="match status" value="1"/>
</dbReference>
<name>A0A9P1FEI0_9DINO</name>
<organism evidence="6">
    <name type="scientific">Cladocopium goreaui</name>
    <dbReference type="NCBI Taxonomy" id="2562237"/>
    <lineage>
        <taxon>Eukaryota</taxon>
        <taxon>Sar</taxon>
        <taxon>Alveolata</taxon>
        <taxon>Dinophyceae</taxon>
        <taxon>Suessiales</taxon>
        <taxon>Symbiodiniaceae</taxon>
        <taxon>Cladocopium</taxon>
    </lineage>
</organism>
<sequence>MTPHVDREGNEWVANSLTDARAGNETALGLIFEHYRAYLTLVASEELPAEVRPKVAASDVVQQTFLEARRHFSQFQGDREAQLRGWLRRMLLNNVVDVTRHYSVSQKRCASREVALDGDNSAIHTEELLADRHDTPATRALTQERANLVQGAIARLDEDYRLVVQLRNFELLDFEEIGLRMNRSTNAVKKLWARALISAHQALANGHSTHPPDSVTDDTSDDLRLELECLEDLELLRRFQASVSDSNQHALAPAEMADSQTLGRFRIESELGRGGCGVVFLAYDPQLGRRVALKVPRPDVLFSPEMKARFVKEGRTAAVLSHPGIIAVFEAGEVGGVCYIASEYCSGPTLSTWLAGLRHDVPQVLAATVVADLADAVDHAHRHNILHRDLKPGNVLLAPDESANSEFPFRAKLADFGLAKLMEEQDAGEQATRTGAFLGTPAYMSPEQANGRTREIGTHSDVYALGVTLYELLTRRPPFLGGSDVETLRRIVERDPTRLSVTRKSISRDLEAICLKCLEKNPAKRYSSASELAADLRRFLAGEPTHARPTSLPVRAWKWTRRNQTLAGFMAFIVLAILTAAAGLTTYSIKQKQFNTELSLALETADQARLRAEESGLQLQRRLYAADMKLAGQALAENDVRQVRTFLARHVPQSGEHDLRDFVWHYLSRHISQQPLTEFKHPGGVYSAEYSPNGQRLATACADGLVRLWDPNAPKQPVIEIDTGHGECNCASFDHAGRRLATTGDDRAIRIWDVETHSLLQTIKDAHEGMGYDVLFTNDGEHVVSCGEDPHVRMWDIASGELVRDWENHPDHICDALAHLPESNMIASVGTDAWLVLLNPTEDSAAPEVARRQLNYADLHPELRGLAYTPEGIVSVNAVGSLYKYLIDSDKVIEFHKLFRDEPRAVAVNHDGLIVVADDVGNLTRLRVAGENVHDLRSFKAHATRVWSLTFHPEGDRFVSCGADGLVKVYSASFATVARWQFPLRGALYLDCLPGGDVVVTRSDSRFEISRLEMNTGKVKVQRELDGEPNGLACRPDIKQVAVTSQNQNAIWILDADSLETVTRFSVNQPVRCVFSADGDHLAYIDRADHTLVVIDSTTGEEIARVAEVDAIGCVASPQGRSFASWHEGSIVLYDSLQRQQRRWEAQRTITYLAFSPDGTRLVSAGARDLRLWDVATGRLLRTFEGHRNRILNCDISPDGRTLISGDEEETKLWSIATGQEMLTVPGGTTGVQFQPIGHRLLRAIAGGQLLLFDVEPPVSPTVDGASQAVLTR</sequence>
<feature type="repeat" description="WD" evidence="3">
    <location>
        <begin position="764"/>
        <end position="805"/>
    </location>
</feature>
<feature type="repeat" description="WD" evidence="3">
    <location>
        <begin position="678"/>
        <end position="710"/>
    </location>
</feature>
<feature type="transmembrane region" description="Helical" evidence="4">
    <location>
        <begin position="565"/>
        <end position="589"/>
    </location>
</feature>
<evidence type="ECO:0000313" key="7">
    <source>
        <dbReference type="EMBL" id="CAL1125110.1"/>
    </source>
</evidence>
<dbReference type="PROSITE" id="PS50294">
    <property type="entry name" value="WD_REPEATS_REGION"/>
    <property type="match status" value="3"/>
</dbReference>
<dbReference type="InterPro" id="IPR000719">
    <property type="entry name" value="Prot_kinase_dom"/>
</dbReference>
<keyword evidence="4" id="KW-1133">Transmembrane helix</keyword>